<keyword evidence="2" id="KW-1185">Reference proteome</keyword>
<dbReference type="Proteomes" id="UP000290958">
    <property type="component" value="Unassembled WGS sequence"/>
</dbReference>
<dbReference type="EMBL" id="SBKP01000012">
    <property type="protein sequence ID" value="RXR27558.1"/>
    <property type="molecule type" value="Genomic_DNA"/>
</dbReference>
<sequence>MIDPLTRIVGTSPLPRPTSRYFTVSGGWAGERAGAVHPKRSAAACFGSNHAGPTSTSGRASISAMQAAARCLPLRKSESGYSRHRAGQEKKLATNSPVEIVSPRWRGKSICAARAPRKLPIQMSHPSMVLPVSVHA</sequence>
<evidence type="ECO:0000313" key="2">
    <source>
        <dbReference type="Proteomes" id="UP000290958"/>
    </source>
</evidence>
<comment type="caution">
    <text evidence="1">The sequence shown here is derived from an EMBL/GenBank/DDBJ whole genome shotgun (WGS) entry which is preliminary data.</text>
</comment>
<protein>
    <submittedName>
        <fullName evidence="1">Uncharacterized protein</fullName>
    </submittedName>
</protein>
<evidence type="ECO:0000313" key="1">
    <source>
        <dbReference type="EMBL" id="RXR27558.1"/>
    </source>
</evidence>
<accession>A0A4V1N3A6</accession>
<organism evidence="1 2">
    <name type="scientific">Sphingobium fluviale</name>
    <dbReference type="NCBI Taxonomy" id="2506423"/>
    <lineage>
        <taxon>Bacteria</taxon>
        <taxon>Pseudomonadati</taxon>
        <taxon>Pseudomonadota</taxon>
        <taxon>Alphaproteobacteria</taxon>
        <taxon>Sphingomonadales</taxon>
        <taxon>Sphingomonadaceae</taxon>
        <taxon>Sphingobium</taxon>
    </lineage>
</organism>
<gene>
    <name evidence="1" type="ORF">EQG66_11805</name>
</gene>
<dbReference type="AlphaFoldDB" id="A0A4V1N3A6"/>
<reference evidence="2" key="1">
    <citation type="submission" date="2019-01" db="EMBL/GenBank/DDBJ databases">
        <title>Cytophagaceae bacterium strain CAR-16.</title>
        <authorList>
            <person name="Chen W.-M."/>
        </authorList>
    </citation>
    <scope>NUCLEOTIDE SEQUENCE [LARGE SCALE GENOMIC DNA]</scope>
    <source>
        <strain evidence="2">CHR27</strain>
    </source>
</reference>
<proteinExistence type="predicted"/>
<name>A0A4V1N3A6_9SPHN</name>